<evidence type="ECO:0000256" key="6">
    <source>
        <dbReference type="ARBA" id="ARBA00022695"/>
    </source>
</evidence>
<dbReference type="PANTHER" id="PTHR23293:SF9">
    <property type="entry name" value="FAD SYNTHASE"/>
    <property type="match status" value="1"/>
</dbReference>
<dbReference type="Pfam" id="PF01507">
    <property type="entry name" value="PAPS_reduct"/>
    <property type="match status" value="1"/>
</dbReference>
<accession>A0A8J2X604</accession>
<dbReference type="EMBL" id="HG316454">
    <property type="protein sequence ID" value="CDF87593.1"/>
    <property type="molecule type" value="Genomic_DNA"/>
</dbReference>
<evidence type="ECO:0000256" key="7">
    <source>
        <dbReference type="ARBA" id="ARBA00022741"/>
    </source>
</evidence>
<keyword evidence="15" id="KW-1185">Reference proteome</keyword>
<comment type="catalytic activity">
    <reaction evidence="12">
        <text>FMN + ATP + H(+) = FAD + diphosphate</text>
        <dbReference type="Rhea" id="RHEA:17237"/>
        <dbReference type="ChEBI" id="CHEBI:15378"/>
        <dbReference type="ChEBI" id="CHEBI:30616"/>
        <dbReference type="ChEBI" id="CHEBI:33019"/>
        <dbReference type="ChEBI" id="CHEBI:57692"/>
        <dbReference type="ChEBI" id="CHEBI:58210"/>
        <dbReference type="EC" id="2.7.7.2"/>
    </reaction>
</comment>
<evidence type="ECO:0000256" key="9">
    <source>
        <dbReference type="ARBA" id="ARBA00022840"/>
    </source>
</evidence>
<keyword evidence="9" id="KW-0067">ATP-binding</keyword>
<gene>
    <name evidence="14" type="ORF">BN860_09978g</name>
</gene>
<dbReference type="InterPro" id="IPR014729">
    <property type="entry name" value="Rossmann-like_a/b/a_fold"/>
</dbReference>
<evidence type="ECO:0000259" key="13">
    <source>
        <dbReference type="Pfam" id="PF01507"/>
    </source>
</evidence>
<dbReference type="SUPFAM" id="SSF52402">
    <property type="entry name" value="Adenine nucleotide alpha hydrolases-like"/>
    <property type="match status" value="1"/>
</dbReference>
<evidence type="ECO:0000256" key="10">
    <source>
        <dbReference type="ARBA" id="ARBA00031145"/>
    </source>
</evidence>
<dbReference type="GO" id="GO:0006747">
    <property type="term" value="P:FAD biosynthetic process"/>
    <property type="evidence" value="ECO:0007669"/>
    <property type="project" value="TreeGrafter"/>
</dbReference>
<keyword evidence="3" id="KW-0285">Flavoprotein</keyword>
<evidence type="ECO:0000313" key="14">
    <source>
        <dbReference type="EMBL" id="CDF87593.1"/>
    </source>
</evidence>
<dbReference type="OrthoDB" id="270728at2759"/>
<evidence type="ECO:0000256" key="2">
    <source>
        <dbReference type="ARBA" id="ARBA00012393"/>
    </source>
</evidence>
<proteinExistence type="predicted"/>
<keyword evidence="7" id="KW-0547">Nucleotide-binding</keyword>
<dbReference type="AlphaFoldDB" id="A0A8J2X604"/>
<keyword evidence="5" id="KW-0808">Transferase</keyword>
<dbReference type="Gene3D" id="3.40.50.620">
    <property type="entry name" value="HUPs"/>
    <property type="match status" value="1"/>
</dbReference>
<dbReference type="Proteomes" id="UP000019375">
    <property type="component" value="Unassembled WGS sequence"/>
</dbReference>
<feature type="domain" description="Phosphoadenosine phosphosulphate reductase" evidence="13">
    <location>
        <begin position="60"/>
        <end position="228"/>
    </location>
</feature>
<keyword evidence="8" id="KW-0274">FAD</keyword>
<evidence type="ECO:0000256" key="1">
    <source>
        <dbReference type="ARBA" id="ARBA00004726"/>
    </source>
</evidence>
<dbReference type="GO" id="GO:0005524">
    <property type="term" value="F:ATP binding"/>
    <property type="evidence" value="ECO:0007669"/>
    <property type="project" value="UniProtKB-KW"/>
</dbReference>
<evidence type="ECO:0000256" key="3">
    <source>
        <dbReference type="ARBA" id="ARBA00022630"/>
    </source>
</evidence>
<evidence type="ECO:0000256" key="5">
    <source>
        <dbReference type="ARBA" id="ARBA00022679"/>
    </source>
</evidence>
<evidence type="ECO:0000313" key="15">
    <source>
        <dbReference type="Proteomes" id="UP000019375"/>
    </source>
</evidence>
<sequence length="293" mass="33560">MALNGLASIAERCYKITQSYLEIKEPPTAIIAETQDAIKLTKKYLLQEIFDRWSPLGREISLSYNGGKDCQVLLLIYLACLHEYCSQNMPGQPLPVKRLNAVFIDQAETFTTLEQFVEETKERYSLSLYESERGTNKNISMAQAFDKYLTDNPETKAIVVGIRHTDPFAQHLKPIQRTDDGWPDFLRLQPILHWKLAQVWSFLLYSGEPICGIYSVGFTSLGDISHTLPNSHLRISNSPSLRFQWEIEHSFSGDQTVHCSALCGDDVHLQNHEYLPGWYLVDDTLERCGRNKR</sequence>
<dbReference type="PANTHER" id="PTHR23293">
    <property type="entry name" value="FAD SYNTHETASE-RELATED FMN ADENYLYLTRANSFERASE"/>
    <property type="match status" value="1"/>
</dbReference>
<dbReference type="CDD" id="cd23948">
    <property type="entry name" value="FAD_synthase"/>
    <property type="match status" value="1"/>
</dbReference>
<dbReference type="EC" id="2.7.7.2" evidence="2"/>
<evidence type="ECO:0000256" key="11">
    <source>
        <dbReference type="ARBA" id="ARBA00031871"/>
    </source>
</evidence>
<evidence type="ECO:0000256" key="12">
    <source>
        <dbReference type="ARBA" id="ARBA00049494"/>
    </source>
</evidence>
<protein>
    <recommendedName>
        <fullName evidence="2">FAD synthase</fullName>
        <ecNumber evidence="2">2.7.7.2</ecNumber>
    </recommendedName>
    <alternativeName>
        <fullName evidence="10">FAD pyrophosphorylase</fullName>
    </alternativeName>
    <alternativeName>
        <fullName evidence="11">FMN adenylyltransferase</fullName>
    </alternativeName>
</protein>
<organism evidence="14 15">
    <name type="scientific">Zygosaccharomyces bailii (strain CLIB 213 / ATCC 58445 / CBS 680 / BCRC 21525 / NBRC 1098 / NCYC 1416 / NRRL Y-2227)</name>
    <dbReference type="NCBI Taxonomy" id="1333698"/>
    <lineage>
        <taxon>Eukaryota</taxon>
        <taxon>Fungi</taxon>
        <taxon>Dikarya</taxon>
        <taxon>Ascomycota</taxon>
        <taxon>Saccharomycotina</taxon>
        <taxon>Saccharomycetes</taxon>
        <taxon>Saccharomycetales</taxon>
        <taxon>Saccharomycetaceae</taxon>
        <taxon>Zygosaccharomyces</taxon>
    </lineage>
</organism>
<name>A0A8J2X604_ZYGB2</name>
<evidence type="ECO:0000256" key="4">
    <source>
        <dbReference type="ARBA" id="ARBA00022643"/>
    </source>
</evidence>
<keyword evidence="4" id="KW-0288">FMN</keyword>
<keyword evidence="6" id="KW-0548">Nucleotidyltransferase</keyword>
<dbReference type="GO" id="GO:0003919">
    <property type="term" value="F:FMN adenylyltransferase activity"/>
    <property type="evidence" value="ECO:0007669"/>
    <property type="project" value="UniProtKB-EC"/>
</dbReference>
<comment type="pathway">
    <text evidence="1">Cofactor biosynthesis; FAD biosynthesis; FAD from FMN: step 1/1.</text>
</comment>
<dbReference type="InterPro" id="IPR002500">
    <property type="entry name" value="PAPS_reduct_dom"/>
</dbReference>
<evidence type="ECO:0000256" key="8">
    <source>
        <dbReference type="ARBA" id="ARBA00022827"/>
    </source>
</evidence>
<reference evidence="15" key="1">
    <citation type="journal article" date="2013" name="Genome Announc.">
        <title>Genome sequence of the food spoilage yeast Zygosaccharomyces bailii CLIB 213(T).</title>
        <authorList>
            <person name="Galeote V."/>
            <person name="Bigey F."/>
            <person name="Devillers H."/>
            <person name="Neuveglise C."/>
            <person name="Dequin S."/>
        </authorList>
    </citation>
    <scope>NUCLEOTIDE SEQUENCE [LARGE SCALE GENOMIC DNA]</scope>
    <source>
        <strain evidence="15">CLIB 213 / ATCC 58445 / CBS 680 / CCRC 21525 / NBRC 1098 / NCYC 1416 / NRRL Y-2227</strain>
    </source>
</reference>